<feature type="transmembrane region" description="Helical" evidence="1">
    <location>
        <begin position="40"/>
        <end position="60"/>
    </location>
</feature>
<keyword evidence="1" id="KW-0472">Membrane</keyword>
<reference evidence="2 3" key="1">
    <citation type="submission" date="2024-09" db="EMBL/GenBank/DDBJ databases">
        <authorList>
            <person name="Sun Q."/>
            <person name="Mori K."/>
        </authorList>
    </citation>
    <scope>NUCLEOTIDE SEQUENCE [LARGE SCALE GENOMIC DNA]</scope>
    <source>
        <strain evidence="2 3">JCM 13519</strain>
    </source>
</reference>
<sequence length="65" mass="7161">MKHFKDHSEDPAAVLEPGQLSTAKSLPVAPAELSPGTRRALWALRIFVVMLAILVTYTFVAQLTR</sequence>
<keyword evidence="1" id="KW-0812">Transmembrane</keyword>
<protein>
    <submittedName>
        <fullName evidence="2">Uncharacterized protein</fullName>
    </submittedName>
</protein>
<evidence type="ECO:0000313" key="3">
    <source>
        <dbReference type="Proteomes" id="UP001589536"/>
    </source>
</evidence>
<evidence type="ECO:0000313" key="2">
    <source>
        <dbReference type="EMBL" id="MFB9714418.1"/>
    </source>
</evidence>
<dbReference type="RefSeq" id="WP_345046081.1">
    <property type="nucleotide sequence ID" value="NZ_BAABED010000001.1"/>
</dbReference>
<comment type="caution">
    <text evidence="2">The sequence shown here is derived from an EMBL/GenBank/DDBJ whole genome shotgun (WGS) entry which is preliminary data.</text>
</comment>
<name>A0ABV5UPG8_9MICC</name>
<gene>
    <name evidence="2" type="ORF">ACFFPI_09805</name>
</gene>
<dbReference type="Proteomes" id="UP001589536">
    <property type="component" value="Unassembled WGS sequence"/>
</dbReference>
<accession>A0ABV5UPG8</accession>
<dbReference type="EMBL" id="JBHMBH010000020">
    <property type="protein sequence ID" value="MFB9714418.1"/>
    <property type="molecule type" value="Genomic_DNA"/>
</dbReference>
<keyword evidence="3" id="KW-1185">Reference proteome</keyword>
<keyword evidence="1" id="KW-1133">Transmembrane helix</keyword>
<organism evidence="2 3">
    <name type="scientific">Arthrobacter methylotrophus</name>
    <dbReference type="NCBI Taxonomy" id="121291"/>
    <lineage>
        <taxon>Bacteria</taxon>
        <taxon>Bacillati</taxon>
        <taxon>Actinomycetota</taxon>
        <taxon>Actinomycetes</taxon>
        <taxon>Micrococcales</taxon>
        <taxon>Micrococcaceae</taxon>
        <taxon>Arthrobacter</taxon>
    </lineage>
</organism>
<proteinExistence type="predicted"/>
<evidence type="ECO:0000256" key="1">
    <source>
        <dbReference type="SAM" id="Phobius"/>
    </source>
</evidence>